<sequence length="64" mass="7097">MPVSECKFQDNVDCLLSPKCGILFQILKDYSAFALGNNYFTVKGIVGMESEVVGGITHFHEKNI</sequence>
<organism evidence="1 2">
    <name type="scientific">Pedobacter hartonius</name>
    <dbReference type="NCBI Taxonomy" id="425514"/>
    <lineage>
        <taxon>Bacteria</taxon>
        <taxon>Pseudomonadati</taxon>
        <taxon>Bacteroidota</taxon>
        <taxon>Sphingobacteriia</taxon>
        <taxon>Sphingobacteriales</taxon>
        <taxon>Sphingobacteriaceae</taxon>
        <taxon>Pedobacter</taxon>
    </lineage>
</organism>
<name>A0A1H4DY84_9SPHI</name>
<evidence type="ECO:0000313" key="2">
    <source>
        <dbReference type="Proteomes" id="UP000198850"/>
    </source>
</evidence>
<evidence type="ECO:0000313" key="1">
    <source>
        <dbReference type="EMBL" id="SEA77775.1"/>
    </source>
</evidence>
<dbReference type="Proteomes" id="UP000198850">
    <property type="component" value="Unassembled WGS sequence"/>
</dbReference>
<gene>
    <name evidence="1" type="ORF">SAMN05443550_105160</name>
</gene>
<keyword evidence="2" id="KW-1185">Reference proteome</keyword>
<proteinExistence type="predicted"/>
<protein>
    <submittedName>
        <fullName evidence="1">Uncharacterized protein</fullName>
    </submittedName>
</protein>
<accession>A0A1H4DY84</accession>
<reference evidence="1 2" key="1">
    <citation type="submission" date="2016-10" db="EMBL/GenBank/DDBJ databases">
        <authorList>
            <person name="de Groot N.N."/>
        </authorList>
    </citation>
    <scope>NUCLEOTIDE SEQUENCE [LARGE SCALE GENOMIC DNA]</scope>
    <source>
        <strain evidence="1 2">DSM 19033</strain>
    </source>
</reference>
<dbReference type="AlphaFoldDB" id="A0A1H4DY84"/>
<dbReference type="EMBL" id="FNRA01000005">
    <property type="protein sequence ID" value="SEA77775.1"/>
    <property type="molecule type" value="Genomic_DNA"/>
</dbReference>